<dbReference type="PANTHER" id="PTHR43480:SF1">
    <property type="entry name" value="ACYL-[ACYL-CARRIER-PROTEIN]--UDP-N-ACETYLGLUCOSAMINE O-ACYLTRANSFERASE, MITOCHONDRIAL-RELATED"/>
    <property type="match status" value="1"/>
</dbReference>
<evidence type="ECO:0000313" key="11">
    <source>
        <dbReference type="Proteomes" id="UP000189462"/>
    </source>
</evidence>
<reference evidence="10 11" key="1">
    <citation type="submission" date="2017-02" db="EMBL/GenBank/DDBJ databases">
        <title>Genomic diversity within the haloalkaliphilic genus Thioalkalivibrio.</title>
        <authorList>
            <person name="Ahn A.-C."/>
            <person name="Meier-Kolthoff J."/>
            <person name="Overmars L."/>
            <person name="Richter M."/>
            <person name="Woyke T."/>
            <person name="Sorokin D.Y."/>
            <person name="Muyzer G."/>
        </authorList>
    </citation>
    <scope>NUCLEOTIDE SEQUENCE [LARGE SCALE GENOMIC DNA]</scope>
    <source>
        <strain evidence="10 11">ALJD</strain>
    </source>
</reference>
<evidence type="ECO:0000256" key="1">
    <source>
        <dbReference type="ARBA" id="ARBA00022490"/>
    </source>
</evidence>
<evidence type="ECO:0000256" key="4">
    <source>
        <dbReference type="ARBA" id="ARBA00022679"/>
    </source>
</evidence>
<keyword evidence="11" id="KW-1185">Reference proteome</keyword>
<organism evidence="10 11">
    <name type="scientific">Thioalkalivibrio denitrificans</name>
    <dbReference type="NCBI Taxonomy" id="108003"/>
    <lineage>
        <taxon>Bacteria</taxon>
        <taxon>Pseudomonadati</taxon>
        <taxon>Pseudomonadota</taxon>
        <taxon>Gammaproteobacteria</taxon>
        <taxon>Chromatiales</taxon>
        <taxon>Ectothiorhodospiraceae</taxon>
        <taxon>Thioalkalivibrio</taxon>
    </lineage>
</organism>
<comment type="subunit">
    <text evidence="8">Homotrimer.</text>
</comment>
<protein>
    <recommendedName>
        <fullName evidence="8">Acyl-[acyl-carrier-protein]--UDP-N-acetylglucosamine O-acyltransferase</fullName>
        <shortName evidence="8">UDP-N-acetylglucosamine acyltransferase</shortName>
        <ecNumber evidence="8">2.3.1.129</ecNumber>
    </recommendedName>
</protein>
<dbReference type="AlphaFoldDB" id="A0A1V3NPZ2"/>
<evidence type="ECO:0000256" key="8">
    <source>
        <dbReference type="HAMAP-Rule" id="MF_00387"/>
    </source>
</evidence>
<dbReference type="EC" id="2.3.1.129" evidence="8"/>
<evidence type="ECO:0000259" key="9">
    <source>
        <dbReference type="Pfam" id="PF13720"/>
    </source>
</evidence>
<evidence type="ECO:0000256" key="5">
    <source>
        <dbReference type="ARBA" id="ARBA00022737"/>
    </source>
</evidence>
<comment type="caution">
    <text evidence="10">The sequence shown here is derived from an EMBL/GenBank/DDBJ whole genome shotgun (WGS) entry which is preliminary data.</text>
</comment>
<dbReference type="UniPathway" id="UPA00359">
    <property type="reaction ID" value="UER00477"/>
</dbReference>
<dbReference type="InterPro" id="IPR029098">
    <property type="entry name" value="Acetyltransf_C"/>
</dbReference>
<dbReference type="RefSeq" id="WP_077277863.1">
    <property type="nucleotide sequence ID" value="NZ_MVBK01000021.1"/>
</dbReference>
<keyword evidence="4 8" id="KW-0808">Transferase</keyword>
<dbReference type="GO" id="GO:0016020">
    <property type="term" value="C:membrane"/>
    <property type="evidence" value="ECO:0007669"/>
    <property type="project" value="GOC"/>
</dbReference>
<dbReference type="GO" id="GO:0008780">
    <property type="term" value="F:acyl-[acyl-carrier-protein]-UDP-N-acetylglucosamine O-acyltransferase activity"/>
    <property type="evidence" value="ECO:0007669"/>
    <property type="project" value="UniProtKB-UniRule"/>
</dbReference>
<dbReference type="SUPFAM" id="SSF51161">
    <property type="entry name" value="Trimeric LpxA-like enzymes"/>
    <property type="match status" value="1"/>
</dbReference>
<dbReference type="InterPro" id="IPR037157">
    <property type="entry name" value="Acetyltransf_C_sf"/>
</dbReference>
<dbReference type="InterPro" id="IPR018357">
    <property type="entry name" value="Hexapep_transf_CS"/>
</dbReference>
<keyword evidence="5 8" id="KW-0677">Repeat</keyword>
<evidence type="ECO:0000256" key="3">
    <source>
        <dbReference type="ARBA" id="ARBA00022556"/>
    </source>
</evidence>
<dbReference type="GO" id="GO:0009245">
    <property type="term" value="P:lipid A biosynthetic process"/>
    <property type="evidence" value="ECO:0007669"/>
    <property type="project" value="UniProtKB-UniRule"/>
</dbReference>
<dbReference type="Pfam" id="PF13720">
    <property type="entry name" value="Acetyltransf_11"/>
    <property type="match status" value="1"/>
</dbReference>
<dbReference type="InterPro" id="IPR010137">
    <property type="entry name" value="Lipid_A_LpxA"/>
</dbReference>
<dbReference type="GO" id="GO:0005737">
    <property type="term" value="C:cytoplasm"/>
    <property type="evidence" value="ECO:0007669"/>
    <property type="project" value="UniProtKB-SubCell"/>
</dbReference>
<keyword evidence="2 8" id="KW-0444">Lipid biosynthesis</keyword>
<dbReference type="HAMAP" id="MF_00387">
    <property type="entry name" value="LpxA"/>
    <property type="match status" value="1"/>
</dbReference>
<dbReference type="Pfam" id="PF00132">
    <property type="entry name" value="Hexapep"/>
    <property type="match status" value="2"/>
</dbReference>
<feature type="domain" description="UDP N-acetylglucosamine O-acyltransferase C-terminal" evidence="9">
    <location>
        <begin position="174"/>
        <end position="254"/>
    </location>
</feature>
<dbReference type="PANTHER" id="PTHR43480">
    <property type="entry name" value="ACYL-[ACYL-CARRIER-PROTEIN]--UDP-N-ACETYLGLUCOSAMINE O-ACYLTRANSFERASE"/>
    <property type="match status" value="1"/>
</dbReference>
<comment type="similarity">
    <text evidence="8">Belongs to the transferase hexapeptide repeat family. LpxA subfamily.</text>
</comment>
<keyword evidence="7 8" id="KW-0012">Acyltransferase</keyword>
<comment type="pathway">
    <text evidence="8">Glycolipid biosynthesis; lipid IV(A) biosynthesis; lipid IV(A) from (3R)-3-hydroxytetradecanoyl-[acyl-carrier-protein] and UDP-N-acetyl-alpha-D-glucosamine: step 1/6.</text>
</comment>
<keyword evidence="3 8" id="KW-0441">Lipid A biosynthesis</keyword>
<keyword evidence="6 8" id="KW-0443">Lipid metabolism</keyword>
<dbReference type="NCBIfam" id="TIGR01852">
    <property type="entry name" value="lipid_A_lpxA"/>
    <property type="match status" value="1"/>
</dbReference>
<evidence type="ECO:0000256" key="6">
    <source>
        <dbReference type="ARBA" id="ARBA00023098"/>
    </source>
</evidence>
<dbReference type="NCBIfam" id="NF003657">
    <property type="entry name" value="PRK05289.1"/>
    <property type="match status" value="1"/>
</dbReference>
<keyword evidence="1 8" id="KW-0963">Cytoplasm</keyword>
<name>A0A1V3NPZ2_9GAMM</name>
<dbReference type="STRING" id="108003.B1C78_04095"/>
<comment type="function">
    <text evidence="8">Involved in the biosynthesis of lipid A, a phosphorylated glycolipid that anchors the lipopolysaccharide to the outer membrane of the cell.</text>
</comment>
<dbReference type="Gene3D" id="1.20.1180.10">
    <property type="entry name" value="Udp N-acetylglucosamine O-acyltransferase, C-terminal domain"/>
    <property type="match status" value="1"/>
</dbReference>
<gene>
    <name evidence="8" type="primary">lpxA</name>
    <name evidence="10" type="ORF">B1C78_04095</name>
</gene>
<dbReference type="Gene3D" id="2.160.10.10">
    <property type="entry name" value="Hexapeptide repeat proteins"/>
    <property type="match status" value="1"/>
</dbReference>
<dbReference type="EMBL" id="MVBK01000021">
    <property type="protein sequence ID" value="OOG27169.1"/>
    <property type="molecule type" value="Genomic_DNA"/>
</dbReference>
<dbReference type="PROSITE" id="PS00101">
    <property type="entry name" value="HEXAPEP_TRANSFERASES"/>
    <property type="match status" value="1"/>
</dbReference>
<sequence>MIDPRAVIEAGARIADDVSVGPFSVIGPDVSIGPGTRIGSHVMITGHTTIGAQCRVYHFTTLGESPQDTGYRDEPTRLVIGDRNVIREYVTISRGTPKGGGVTRIGNENLIMAYVHIAHDCEVGDHTVFANAASLAGHVSVGDHAILGGFTLVHQFCRIGPHAFTSMGAALNRDLTPYTLASGNYARAVGINKLGLQRRGFPPETVRLLHQVFKLLVRGRNRQSAMAAAEEIAREIPEVERFVRFVKESKRGIVRSGRRHGADS</sequence>
<dbReference type="InterPro" id="IPR001451">
    <property type="entry name" value="Hexapep"/>
</dbReference>
<evidence type="ECO:0000313" key="10">
    <source>
        <dbReference type="EMBL" id="OOG27169.1"/>
    </source>
</evidence>
<dbReference type="InterPro" id="IPR011004">
    <property type="entry name" value="Trimer_LpxA-like_sf"/>
</dbReference>
<dbReference type="Proteomes" id="UP000189462">
    <property type="component" value="Unassembled WGS sequence"/>
</dbReference>
<comment type="catalytic activity">
    <reaction evidence="8">
        <text>a (3R)-hydroxyacyl-[ACP] + UDP-N-acetyl-alpha-D-glucosamine = a UDP-3-O-[(3R)-3-hydroxyacyl]-N-acetyl-alpha-D-glucosamine + holo-[ACP]</text>
        <dbReference type="Rhea" id="RHEA:67812"/>
        <dbReference type="Rhea" id="RHEA-COMP:9685"/>
        <dbReference type="Rhea" id="RHEA-COMP:9945"/>
        <dbReference type="ChEBI" id="CHEBI:57705"/>
        <dbReference type="ChEBI" id="CHEBI:64479"/>
        <dbReference type="ChEBI" id="CHEBI:78827"/>
        <dbReference type="ChEBI" id="CHEBI:173225"/>
        <dbReference type="EC" id="2.3.1.129"/>
    </reaction>
</comment>
<accession>A0A1V3NPZ2</accession>
<dbReference type="CDD" id="cd03351">
    <property type="entry name" value="LbH_UDP-GlcNAc_AT"/>
    <property type="match status" value="1"/>
</dbReference>
<comment type="subcellular location">
    <subcellularLocation>
        <location evidence="8">Cytoplasm</location>
    </subcellularLocation>
</comment>
<evidence type="ECO:0000256" key="2">
    <source>
        <dbReference type="ARBA" id="ARBA00022516"/>
    </source>
</evidence>
<proteinExistence type="inferred from homology"/>
<evidence type="ECO:0000256" key="7">
    <source>
        <dbReference type="ARBA" id="ARBA00023315"/>
    </source>
</evidence>
<dbReference type="OrthoDB" id="9807278at2"/>
<dbReference type="PIRSF" id="PIRSF000456">
    <property type="entry name" value="UDP-GlcNAc_acltr"/>
    <property type="match status" value="1"/>
</dbReference>